<dbReference type="Pfam" id="PF13676">
    <property type="entry name" value="TIR_2"/>
    <property type="match status" value="1"/>
</dbReference>
<dbReference type="PANTHER" id="PTHR24365">
    <property type="entry name" value="TOLL-LIKE RECEPTOR"/>
    <property type="match status" value="1"/>
</dbReference>
<protein>
    <recommendedName>
        <fullName evidence="6">TIR domain-containing protein</fullName>
    </recommendedName>
</protein>
<dbReference type="STRING" id="126957.T1JN80"/>
<sequence length="357" mass="41322">MKVWFYSRYGMQIFYTKNADNDKIFDGFISYANEDGEWVAQTLVPRLTEYRLCIHQRDFPVGGFIAESIVHAVENSCRTVIVLTPNFLKSEWCRFEFESAHIQSLEDRCKRLIVIVLEQVDNGDLDKNLLAYMKTNTYLDINDVNFWRKLKSALPDINTQQPLSTLRETIIAKARLLQVTVDDTVYFCPRLATSETLHYYRYKERIWFIDASDNLGHFTKNILQTLHSYSNGIPVRVPSQLLLLLAKCIVGQVCFKKFKKIHFVSQTSHLSFLRDITVGRCWQGAVAVSDVTAISAKTIFFAVCSEIKKLPPVMLEPTYIQSKKMAELRIKHKSTHMRIRLGQLGEMMTVLPSRSWI</sequence>
<reference evidence="7" key="2">
    <citation type="submission" date="2015-02" db="UniProtKB">
        <authorList>
            <consortium name="EnsemblMetazoa"/>
        </authorList>
    </citation>
    <scope>IDENTIFICATION</scope>
</reference>
<dbReference type="GO" id="GO:0007165">
    <property type="term" value="P:signal transduction"/>
    <property type="evidence" value="ECO:0007669"/>
    <property type="project" value="InterPro"/>
</dbReference>
<evidence type="ECO:0000256" key="1">
    <source>
        <dbReference type="ARBA" id="ARBA00004370"/>
    </source>
</evidence>
<dbReference type="EnsemblMetazoa" id="SMAR015309-RA">
    <property type="protein sequence ID" value="SMAR015309-PA"/>
    <property type="gene ID" value="SMAR015309"/>
</dbReference>
<reference evidence="8" key="1">
    <citation type="submission" date="2011-05" db="EMBL/GenBank/DDBJ databases">
        <authorList>
            <person name="Richards S.R."/>
            <person name="Qu J."/>
            <person name="Jiang H."/>
            <person name="Jhangiani S.N."/>
            <person name="Agravi P."/>
            <person name="Goodspeed R."/>
            <person name="Gross S."/>
            <person name="Mandapat C."/>
            <person name="Jackson L."/>
            <person name="Mathew T."/>
            <person name="Pu L."/>
            <person name="Thornton R."/>
            <person name="Saada N."/>
            <person name="Wilczek-Boney K.B."/>
            <person name="Lee S."/>
            <person name="Kovar C."/>
            <person name="Wu Y."/>
            <person name="Scherer S.E."/>
            <person name="Worley K.C."/>
            <person name="Muzny D.M."/>
            <person name="Gibbs R."/>
        </authorList>
    </citation>
    <scope>NUCLEOTIDE SEQUENCE</scope>
    <source>
        <strain evidence="8">Brora</strain>
    </source>
</reference>
<feature type="domain" description="TIR" evidence="6">
    <location>
        <begin position="23"/>
        <end position="154"/>
    </location>
</feature>
<keyword evidence="5" id="KW-0472">Membrane</keyword>
<dbReference type="AlphaFoldDB" id="T1JN80"/>
<evidence type="ECO:0000256" key="4">
    <source>
        <dbReference type="ARBA" id="ARBA00022989"/>
    </source>
</evidence>
<dbReference type="FunFam" id="3.40.50.10140:FF:000021">
    <property type="entry name" value="Toll receptor 13"/>
    <property type="match status" value="1"/>
</dbReference>
<evidence type="ECO:0000259" key="6">
    <source>
        <dbReference type="PROSITE" id="PS50104"/>
    </source>
</evidence>
<dbReference type="GO" id="GO:0038023">
    <property type="term" value="F:signaling receptor activity"/>
    <property type="evidence" value="ECO:0007669"/>
    <property type="project" value="TreeGrafter"/>
</dbReference>
<comment type="subcellular location">
    <subcellularLocation>
        <location evidence="1">Membrane</location>
    </subcellularLocation>
</comment>
<dbReference type="InterPro" id="IPR000157">
    <property type="entry name" value="TIR_dom"/>
</dbReference>
<evidence type="ECO:0000313" key="7">
    <source>
        <dbReference type="EnsemblMetazoa" id="SMAR015309-PA"/>
    </source>
</evidence>
<dbReference type="GO" id="GO:0005886">
    <property type="term" value="C:plasma membrane"/>
    <property type="evidence" value="ECO:0007669"/>
    <property type="project" value="TreeGrafter"/>
</dbReference>
<accession>T1JN80</accession>
<keyword evidence="8" id="KW-1185">Reference proteome</keyword>
<dbReference type="PhylomeDB" id="T1JN80"/>
<dbReference type="InterPro" id="IPR035897">
    <property type="entry name" value="Toll_tir_struct_dom_sf"/>
</dbReference>
<dbReference type="HOGENOM" id="CLU_776880_0_0_1"/>
<dbReference type="EMBL" id="AFFK01020780">
    <property type="status" value="NOT_ANNOTATED_CDS"/>
    <property type="molecule type" value="Genomic_DNA"/>
</dbReference>
<dbReference type="SMART" id="SM00255">
    <property type="entry name" value="TIR"/>
    <property type="match status" value="1"/>
</dbReference>
<evidence type="ECO:0000313" key="8">
    <source>
        <dbReference type="Proteomes" id="UP000014500"/>
    </source>
</evidence>
<dbReference type="Gene3D" id="3.40.50.10140">
    <property type="entry name" value="Toll/interleukin-1 receptor homology (TIR) domain"/>
    <property type="match status" value="1"/>
</dbReference>
<dbReference type="eggNOG" id="KOG4641">
    <property type="taxonomic scope" value="Eukaryota"/>
</dbReference>
<dbReference type="Proteomes" id="UP000014500">
    <property type="component" value="Unassembled WGS sequence"/>
</dbReference>
<dbReference type="PROSITE" id="PS50104">
    <property type="entry name" value="TIR"/>
    <property type="match status" value="1"/>
</dbReference>
<dbReference type="PANTHER" id="PTHR24365:SF541">
    <property type="entry name" value="PROTEIN TOLL-RELATED"/>
    <property type="match status" value="1"/>
</dbReference>
<organism evidence="7 8">
    <name type="scientific">Strigamia maritima</name>
    <name type="common">European centipede</name>
    <name type="synonym">Geophilus maritimus</name>
    <dbReference type="NCBI Taxonomy" id="126957"/>
    <lineage>
        <taxon>Eukaryota</taxon>
        <taxon>Metazoa</taxon>
        <taxon>Ecdysozoa</taxon>
        <taxon>Arthropoda</taxon>
        <taxon>Myriapoda</taxon>
        <taxon>Chilopoda</taxon>
        <taxon>Pleurostigmophora</taxon>
        <taxon>Geophilomorpha</taxon>
        <taxon>Linotaeniidae</taxon>
        <taxon>Strigamia</taxon>
    </lineage>
</organism>
<evidence type="ECO:0000256" key="3">
    <source>
        <dbReference type="ARBA" id="ARBA00022729"/>
    </source>
</evidence>
<proteinExistence type="predicted"/>
<dbReference type="SUPFAM" id="SSF52200">
    <property type="entry name" value="Toll/Interleukin receptor TIR domain"/>
    <property type="match status" value="1"/>
</dbReference>
<evidence type="ECO:0000256" key="5">
    <source>
        <dbReference type="ARBA" id="ARBA00023136"/>
    </source>
</evidence>
<keyword evidence="3" id="KW-0732">Signal</keyword>
<name>T1JN80_STRMM</name>
<keyword evidence="2" id="KW-0812">Transmembrane</keyword>
<keyword evidence="4" id="KW-1133">Transmembrane helix</keyword>
<evidence type="ECO:0000256" key="2">
    <source>
        <dbReference type="ARBA" id="ARBA00022692"/>
    </source>
</evidence>